<proteinExistence type="predicted"/>
<feature type="chain" id="PRO_5012160240" description="Outer membrane protein beta-barrel domain-containing protein" evidence="1">
    <location>
        <begin position="25"/>
        <end position="281"/>
    </location>
</feature>
<evidence type="ECO:0000256" key="1">
    <source>
        <dbReference type="SAM" id="SignalP"/>
    </source>
</evidence>
<dbReference type="AlphaFoldDB" id="A0A1M3KXD8"/>
<evidence type="ECO:0008006" key="4">
    <source>
        <dbReference type="Google" id="ProtNLM"/>
    </source>
</evidence>
<evidence type="ECO:0000313" key="3">
    <source>
        <dbReference type="Proteomes" id="UP000184233"/>
    </source>
</evidence>
<dbReference type="EMBL" id="MKVH01000024">
    <property type="protein sequence ID" value="OJX56924.1"/>
    <property type="molecule type" value="Genomic_DNA"/>
</dbReference>
<dbReference type="STRING" id="1895771.BGO89_10400"/>
<name>A0A1M3KXD8_9BACT</name>
<evidence type="ECO:0000313" key="2">
    <source>
        <dbReference type="EMBL" id="OJX56924.1"/>
    </source>
</evidence>
<dbReference type="Proteomes" id="UP000184233">
    <property type="component" value="Unassembled WGS sequence"/>
</dbReference>
<keyword evidence="1" id="KW-0732">Signal</keyword>
<sequence>MQTFITTIMTACVALLLPMTTLHAQEAMSARPTDPEPEPVSYAPATPLLWLGVGGGLQLSMHSASNMTLPQAPTCCSGYDGTSKAGIAFGIEGGLPVGTNLSILARLSFAPSGATMRKDEATTVRVGSQAVTTALRHTLVTSMTALMLEPAVEYRINSRFGLMGGLRLGTLTGVTYDQKEELADPTLPYDYGTGGSTFNASSGDVKDVNALQFGIVVGARYWMSLNAMGTLALVPEVTYAPMFTDVAKNVPWSVSAFRAGISVLYTIMTTPGNSDPLRPGR</sequence>
<accession>A0A1M3KXD8</accession>
<feature type="signal peptide" evidence="1">
    <location>
        <begin position="1"/>
        <end position="24"/>
    </location>
</feature>
<protein>
    <recommendedName>
        <fullName evidence="4">Outer membrane protein beta-barrel domain-containing protein</fullName>
    </recommendedName>
</protein>
<comment type="caution">
    <text evidence="2">The sequence shown here is derived from an EMBL/GenBank/DDBJ whole genome shotgun (WGS) entry which is preliminary data.</text>
</comment>
<organism evidence="2 3">
    <name type="scientific">Candidatus Kapaibacterium thiocyanatum</name>
    <dbReference type="NCBI Taxonomy" id="1895771"/>
    <lineage>
        <taxon>Bacteria</taxon>
        <taxon>Pseudomonadati</taxon>
        <taxon>Candidatus Kapaibacteriota</taxon>
        <taxon>Candidatus Kapaibacteriia</taxon>
        <taxon>Candidatus Kapaibacteriales</taxon>
        <taxon>Candidatus Kapaibacteriaceae</taxon>
        <taxon>Candidatus Kapaibacterium</taxon>
    </lineage>
</organism>
<reference evidence="2 3" key="1">
    <citation type="submission" date="2016-09" db="EMBL/GenBank/DDBJ databases">
        <title>Genome-resolved meta-omics ties microbial dynamics to process performance in biotechnology for thiocyanate degradation.</title>
        <authorList>
            <person name="Kantor R.S."/>
            <person name="Huddy R.J."/>
            <person name="Iyer R."/>
            <person name="Thomas B.C."/>
            <person name="Brown C.T."/>
            <person name="Anantharaman K."/>
            <person name="Tringe S."/>
            <person name="Hettich R.L."/>
            <person name="Harrison S.T."/>
            <person name="Banfield J.F."/>
        </authorList>
    </citation>
    <scope>NUCLEOTIDE SEQUENCE [LARGE SCALE GENOMIC DNA]</scope>
    <source>
        <strain evidence="2">59-99</strain>
    </source>
</reference>
<gene>
    <name evidence="2" type="ORF">BGO89_10400</name>
</gene>